<protein>
    <submittedName>
        <fullName evidence="2">Uncharacterized protein</fullName>
    </submittedName>
</protein>
<organism evidence="2 3">
    <name type="scientific">Stylosanthes scabra</name>
    <dbReference type="NCBI Taxonomy" id="79078"/>
    <lineage>
        <taxon>Eukaryota</taxon>
        <taxon>Viridiplantae</taxon>
        <taxon>Streptophyta</taxon>
        <taxon>Embryophyta</taxon>
        <taxon>Tracheophyta</taxon>
        <taxon>Spermatophyta</taxon>
        <taxon>Magnoliopsida</taxon>
        <taxon>eudicotyledons</taxon>
        <taxon>Gunneridae</taxon>
        <taxon>Pentapetalae</taxon>
        <taxon>rosids</taxon>
        <taxon>fabids</taxon>
        <taxon>Fabales</taxon>
        <taxon>Fabaceae</taxon>
        <taxon>Papilionoideae</taxon>
        <taxon>50 kb inversion clade</taxon>
        <taxon>dalbergioids sensu lato</taxon>
        <taxon>Dalbergieae</taxon>
        <taxon>Pterocarpus clade</taxon>
        <taxon>Stylosanthes</taxon>
    </lineage>
</organism>
<name>A0ABU6WSI1_9FABA</name>
<gene>
    <name evidence="2" type="ORF">PIB30_089847</name>
</gene>
<accession>A0ABU6WSI1</accession>
<evidence type="ECO:0000256" key="1">
    <source>
        <dbReference type="SAM" id="MobiDB-lite"/>
    </source>
</evidence>
<dbReference type="Proteomes" id="UP001341840">
    <property type="component" value="Unassembled WGS sequence"/>
</dbReference>
<evidence type="ECO:0000313" key="3">
    <source>
        <dbReference type="Proteomes" id="UP001341840"/>
    </source>
</evidence>
<feature type="compositionally biased region" description="Low complexity" evidence="1">
    <location>
        <begin position="7"/>
        <end position="22"/>
    </location>
</feature>
<sequence length="173" mass="18625">MAEERASNSPTSTDESTTTDKTQPSPGTSVVAATASTVRGWYSPLPQGGNYGYSNNPLPPFDPFETGVGGYNPPIFCTFSRPSMSNPPYCGPIHSTIPVVQQMPNPQLSQAAILIPQAASTEINRSIFTPKVSKLKPFVHSSRKNLTLPYDDDFGHGSESGGQDVFLLIFRCI</sequence>
<feature type="region of interest" description="Disordered" evidence="1">
    <location>
        <begin position="1"/>
        <end position="32"/>
    </location>
</feature>
<comment type="caution">
    <text evidence="2">The sequence shown here is derived from an EMBL/GenBank/DDBJ whole genome shotgun (WGS) entry which is preliminary data.</text>
</comment>
<evidence type="ECO:0000313" key="2">
    <source>
        <dbReference type="EMBL" id="MED6188850.1"/>
    </source>
</evidence>
<dbReference type="EMBL" id="JASCZI010182944">
    <property type="protein sequence ID" value="MED6188850.1"/>
    <property type="molecule type" value="Genomic_DNA"/>
</dbReference>
<proteinExistence type="predicted"/>
<keyword evidence="3" id="KW-1185">Reference proteome</keyword>
<reference evidence="2 3" key="1">
    <citation type="journal article" date="2023" name="Plants (Basel)">
        <title>Bridging the Gap: Combining Genomics and Transcriptomics Approaches to Understand Stylosanthes scabra, an Orphan Legume from the Brazilian Caatinga.</title>
        <authorList>
            <person name="Ferreira-Neto J.R.C."/>
            <person name="da Silva M.D."/>
            <person name="Binneck E."/>
            <person name="de Melo N.F."/>
            <person name="da Silva R.H."/>
            <person name="de Melo A.L.T.M."/>
            <person name="Pandolfi V."/>
            <person name="Bustamante F.O."/>
            <person name="Brasileiro-Vidal A.C."/>
            <person name="Benko-Iseppon A.M."/>
        </authorList>
    </citation>
    <scope>NUCLEOTIDE SEQUENCE [LARGE SCALE GENOMIC DNA]</scope>
    <source>
        <tissue evidence="2">Leaves</tissue>
    </source>
</reference>